<dbReference type="Gene3D" id="3.40.30.10">
    <property type="entry name" value="Glutaredoxin"/>
    <property type="match status" value="1"/>
</dbReference>
<dbReference type="EMBL" id="AZFY01000148">
    <property type="protein sequence ID" value="KRM01784.1"/>
    <property type="molecule type" value="Genomic_DNA"/>
</dbReference>
<gene>
    <name evidence="2" type="ORF">FD41_GL001493</name>
</gene>
<dbReference type="InterPro" id="IPR016639">
    <property type="entry name" value="GST_Omega/GSH"/>
</dbReference>
<dbReference type="PANTHER" id="PTHR32419">
    <property type="entry name" value="GLUTATHIONYL-HYDROQUINONE REDUCTASE"/>
    <property type="match status" value="1"/>
</dbReference>
<evidence type="ECO:0000313" key="2">
    <source>
        <dbReference type="EMBL" id="KRM01784.1"/>
    </source>
</evidence>
<dbReference type="Gene3D" id="1.20.1050.10">
    <property type="match status" value="1"/>
</dbReference>
<dbReference type="GO" id="GO:0004364">
    <property type="term" value="F:glutathione transferase activity"/>
    <property type="evidence" value="ECO:0007669"/>
    <property type="project" value="InterPro"/>
</dbReference>
<comment type="caution">
    <text evidence="2">The sequence shown here is derived from an EMBL/GenBank/DDBJ whole genome shotgun (WGS) entry which is preliminary data.</text>
</comment>
<dbReference type="Pfam" id="PF13410">
    <property type="entry name" value="GST_C_2"/>
    <property type="match status" value="1"/>
</dbReference>
<dbReference type="InterPro" id="IPR010987">
    <property type="entry name" value="Glutathione-S-Trfase_C-like"/>
</dbReference>
<dbReference type="Proteomes" id="UP000051966">
    <property type="component" value="Unassembled WGS sequence"/>
</dbReference>
<dbReference type="InterPro" id="IPR036282">
    <property type="entry name" value="Glutathione-S-Trfase_C_sf"/>
</dbReference>
<keyword evidence="3" id="KW-1185">Reference proteome</keyword>
<dbReference type="GO" id="GO:0005737">
    <property type="term" value="C:cytoplasm"/>
    <property type="evidence" value="ECO:0007669"/>
    <property type="project" value="TreeGrafter"/>
</dbReference>
<name>A0A0R1V8E8_9LACO</name>
<accession>A0A0R1V8E8</accession>
<organism evidence="2 3">
    <name type="scientific">Lentilactobacillus farraginis DSM 18382 = JCM 14108</name>
    <dbReference type="NCBI Taxonomy" id="1423743"/>
    <lineage>
        <taxon>Bacteria</taxon>
        <taxon>Bacillati</taxon>
        <taxon>Bacillota</taxon>
        <taxon>Bacilli</taxon>
        <taxon>Lactobacillales</taxon>
        <taxon>Lactobacillaceae</taxon>
        <taxon>Lentilactobacillus</taxon>
    </lineage>
</organism>
<dbReference type="PROSITE" id="PS50405">
    <property type="entry name" value="GST_CTER"/>
    <property type="match status" value="1"/>
</dbReference>
<reference evidence="2 3" key="1">
    <citation type="journal article" date="2015" name="Genome Announc.">
        <title>Expanding the biotechnology potential of lactobacilli through comparative genomics of 213 strains and associated genera.</title>
        <authorList>
            <person name="Sun Z."/>
            <person name="Harris H.M."/>
            <person name="McCann A."/>
            <person name="Guo C."/>
            <person name="Argimon S."/>
            <person name="Zhang W."/>
            <person name="Yang X."/>
            <person name="Jeffery I.B."/>
            <person name="Cooney J.C."/>
            <person name="Kagawa T.F."/>
            <person name="Liu W."/>
            <person name="Song Y."/>
            <person name="Salvetti E."/>
            <person name="Wrobel A."/>
            <person name="Rasinkangas P."/>
            <person name="Parkhill J."/>
            <person name="Rea M.C."/>
            <person name="O'Sullivan O."/>
            <person name="Ritari J."/>
            <person name="Douillard F.P."/>
            <person name="Paul Ross R."/>
            <person name="Yang R."/>
            <person name="Briner A.E."/>
            <person name="Felis G.E."/>
            <person name="de Vos W.M."/>
            <person name="Barrangou R."/>
            <person name="Klaenhammer T.R."/>
            <person name="Caufield P.W."/>
            <person name="Cui Y."/>
            <person name="Zhang H."/>
            <person name="O'Toole P.W."/>
        </authorList>
    </citation>
    <scope>NUCLEOTIDE SEQUENCE [LARGE SCALE GENOMIC DNA]</scope>
    <source>
        <strain evidence="2 3">DSM 18382</strain>
    </source>
</reference>
<feature type="domain" description="GST C-terminal" evidence="1">
    <location>
        <begin position="169"/>
        <end position="292"/>
    </location>
</feature>
<protein>
    <submittedName>
        <fullName evidence="2">Glutathione S-transferase domain protein</fullName>
    </submittedName>
</protein>
<sequence length="319" mass="36826">MYKIDKLKEAFFLSDSVNAACAWHPRSNGNTAFEKKFTTGELPIEPNRYRLVWGRFCPWATPVAILIDLMGLDKVISKAAIYDLRHAGIDDDWFFGAGDHDQDPVLKTSRLSENYRKTDPDFNERPTIPALVDVTTGKVVSTSSDELMNELSTAWQAYFAPDAPDIFPNDQSEAILEMNHFIVDDLTAIPGQISSVTSQAAYEKLYQQYFDRLDWLEGRLSNNRFLLGDKLTQPDIRLFVDLVRFDAVFYFKDKLNKQRLDDYPNLWRYARDCYQIPAFRNNTDFQAIKAHFFKISDNPVDSLDRVMPLGPDENRWSAY</sequence>
<dbReference type="SUPFAM" id="SSF47616">
    <property type="entry name" value="GST C-terminal domain-like"/>
    <property type="match status" value="1"/>
</dbReference>
<evidence type="ECO:0000313" key="3">
    <source>
        <dbReference type="Proteomes" id="UP000051966"/>
    </source>
</evidence>
<dbReference type="PATRIC" id="fig|1423743.5.peg.1547"/>
<keyword evidence="2" id="KW-0808">Transferase</keyword>
<dbReference type="PANTHER" id="PTHR32419:SF6">
    <property type="entry name" value="GLUTATHIONE S-TRANSFERASE OMEGA-LIKE 1-RELATED"/>
    <property type="match status" value="1"/>
</dbReference>
<evidence type="ECO:0000259" key="1">
    <source>
        <dbReference type="PROSITE" id="PS50405"/>
    </source>
</evidence>
<dbReference type="AlphaFoldDB" id="A0A0R1V8E8"/>
<proteinExistence type="predicted"/>